<dbReference type="Proteomes" id="UP000243629">
    <property type="component" value="Unassembled WGS sequence"/>
</dbReference>
<dbReference type="RefSeq" id="WP_093476821.1">
    <property type="nucleotide sequence ID" value="NZ_FOUI01000012.1"/>
</dbReference>
<keyword evidence="9" id="KW-1185">Reference proteome</keyword>
<feature type="transmembrane region" description="Helical" evidence="6">
    <location>
        <begin position="259"/>
        <end position="282"/>
    </location>
</feature>
<keyword evidence="5 6" id="KW-0472">Membrane</keyword>
<accession>A0A1I4SXU4</accession>
<feature type="transmembrane region" description="Helical" evidence="6">
    <location>
        <begin position="419"/>
        <end position="442"/>
    </location>
</feature>
<feature type="transmembrane region" description="Helical" evidence="6">
    <location>
        <begin position="794"/>
        <end position="820"/>
    </location>
</feature>
<feature type="transmembrane region" description="Helical" evidence="6">
    <location>
        <begin position="759"/>
        <end position="782"/>
    </location>
</feature>
<dbReference type="GO" id="GO:0005886">
    <property type="term" value="C:plasma membrane"/>
    <property type="evidence" value="ECO:0007669"/>
    <property type="project" value="UniProtKB-SubCell"/>
</dbReference>
<dbReference type="AlphaFoldDB" id="A0A1I4SXU4"/>
<evidence type="ECO:0000256" key="6">
    <source>
        <dbReference type="SAM" id="Phobius"/>
    </source>
</evidence>
<name>A0A1I4SXU4_9GAMM</name>
<keyword evidence="2" id="KW-1003">Cell membrane</keyword>
<gene>
    <name evidence="8" type="ORF">SAMN05216217_1127</name>
</gene>
<dbReference type="Pfam" id="PF02687">
    <property type="entry name" value="FtsX"/>
    <property type="match status" value="2"/>
</dbReference>
<keyword evidence="3 6" id="KW-0812">Transmembrane</keyword>
<dbReference type="OrthoDB" id="5292592at2"/>
<evidence type="ECO:0000256" key="5">
    <source>
        <dbReference type="ARBA" id="ARBA00023136"/>
    </source>
</evidence>
<feature type="transmembrane region" description="Helical" evidence="6">
    <location>
        <begin position="21"/>
        <end position="43"/>
    </location>
</feature>
<dbReference type="EMBL" id="FOUI01000012">
    <property type="protein sequence ID" value="SFM69282.1"/>
    <property type="molecule type" value="Genomic_DNA"/>
</dbReference>
<keyword evidence="4 6" id="KW-1133">Transmembrane helix</keyword>
<feature type="transmembrane region" description="Helical" evidence="6">
    <location>
        <begin position="463"/>
        <end position="490"/>
    </location>
</feature>
<organism evidence="8 9">
    <name type="scientific">Halopseudomonas yangmingensis</name>
    <dbReference type="NCBI Taxonomy" id="1720063"/>
    <lineage>
        <taxon>Bacteria</taxon>
        <taxon>Pseudomonadati</taxon>
        <taxon>Pseudomonadota</taxon>
        <taxon>Gammaproteobacteria</taxon>
        <taxon>Pseudomonadales</taxon>
        <taxon>Pseudomonadaceae</taxon>
        <taxon>Halopseudomonas</taxon>
    </lineage>
</organism>
<feature type="domain" description="ABC3 transporter permease C-terminal" evidence="7">
    <location>
        <begin position="711"/>
        <end position="823"/>
    </location>
</feature>
<reference evidence="9" key="1">
    <citation type="submission" date="2016-10" db="EMBL/GenBank/DDBJ databases">
        <authorList>
            <person name="Varghese N."/>
            <person name="Submissions S."/>
        </authorList>
    </citation>
    <scope>NUCLEOTIDE SEQUENCE [LARGE SCALE GENOMIC DNA]</scope>
    <source>
        <strain evidence="9">DSM 24213</strain>
    </source>
</reference>
<evidence type="ECO:0000256" key="4">
    <source>
        <dbReference type="ARBA" id="ARBA00022989"/>
    </source>
</evidence>
<feature type="transmembrane region" description="Helical" evidence="6">
    <location>
        <begin position="303"/>
        <end position="329"/>
    </location>
</feature>
<evidence type="ECO:0000256" key="3">
    <source>
        <dbReference type="ARBA" id="ARBA00022692"/>
    </source>
</evidence>
<sequence length="834" mass="91051">MGARNLGLLALRLLWREWRAGELRILLAALLIAVLVSSSISLFSDRLQRGMLQQAAEFVGADMLISGRAPLPEEWRRQAAQMQLESTLVVEFASMLASDTDMLLASVRAVDQGYPLRGEVRLSQQLLGDEQTAEGIPEPGSLWAEARLLQRLDSLPGERLELGLLQPQVSAVLTHEPDRAGDFYSLNPRVLMNLADLEASGLIQPGSRVRYRLLLAGAEADLLRYRQWLEPQLQAGQRITAVQDDNRQIGGALERATRFLGLASIAAVVLAGVAVALSAQRFASRHFDSSALLRCFGLQRHQVLWLFLLQLLAVGLIATLLGLLLGLLTQTVLVALLADLLPRQLPAPAFSALGMGAATGLITLFGFALPPLLQLGRVAPLRVLRRDMLPLPASGWLIHGLALGSLALLLWQFTGDAGITLAVLLGGVSSSLLLGLLAWLLLRSIGQRLRHASLAWRLGAGQLLRDPAGAAGQILAFGLILMAMTLILMLRTELLDNWQAQLPEDTPNHFALNIQPAEAESFSQRLGELGASLAPLYPITPARLELINDEPALQRAEPGSQPERAINRDLSVTWSAELPADNRLLAGNWWSAAETRPKVSVEARLAENLGIALGDRLSFQIAGQRLDAEVSSLREVNWDNFTPNFFMIFSPGSLDNYPQSMLTSFRLDPQDQQALLELRRAFPAVTLLEVEAILQQVRDILAQVTIAVELVLLFVLLAGFSVLFAALQSSLDQRLHEGALLRTLGAGRQLLRRSHRREFGLLGALAGLLAIAGAELASWILYRQVLDMPWQPHWLLWLLLPLAGALLIALAGSLGTRAVVQRSPLHILRQGDNQ</sequence>
<feature type="transmembrane region" description="Helical" evidence="6">
    <location>
        <begin position="349"/>
        <end position="373"/>
    </location>
</feature>
<dbReference type="PANTHER" id="PTHR30287">
    <property type="entry name" value="MEMBRANE COMPONENT OF PREDICTED ABC SUPERFAMILY METABOLITE UPTAKE TRANSPORTER"/>
    <property type="match status" value="1"/>
</dbReference>
<dbReference type="InterPro" id="IPR038766">
    <property type="entry name" value="Membrane_comp_ABC_pdt"/>
</dbReference>
<dbReference type="InterPro" id="IPR003838">
    <property type="entry name" value="ABC3_permease_C"/>
</dbReference>
<dbReference type="STRING" id="1720063.SAMN05216217_1127"/>
<feature type="transmembrane region" description="Helical" evidence="6">
    <location>
        <begin position="394"/>
        <end position="413"/>
    </location>
</feature>
<feature type="domain" description="ABC3 transporter permease C-terminal" evidence="7">
    <location>
        <begin position="262"/>
        <end position="370"/>
    </location>
</feature>
<protein>
    <submittedName>
        <fullName evidence="8">Putative ABC transport system permease protein</fullName>
    </submittedName>
</protein>
<feature type="transmembrane region" description="Helical" evidence="6">
    <location>
        <begin position="700"/>
        <end position="727"/>
    </location>
</feature>
<comment type="subcellular location">
    <subcellularLocation>
        <location evidence="1">Cell membrane</location>
        <topology evidence="1">Multi-pass membrane protein</topology>
    </subcellularLocation>
</comment>
<proteinExistence type="predicted"/>
<evidence type="ECO:0000256" key="2">
    <source>
        <dbReference type="ARBA" id="ARBA00022475"/>
    </source>
</evidence>
<dbReference type="PANTHER" id="PTHR30287:SF1">
    <property type="entry name" value="INNER MEMBRANE PROTEIN"/>
    <property type="match status" value="1"/>
</dbReference>
<evidence type="ECO:0000313" key="8">
    <source>
        <dbReference type="EMBL" id="SFM69282.1"/>
    </source>
</evidence>
<evidence type="ECO:0000313" key="9">
    <source>
        <dbReference type="Proteomes" id="UP000243629"/>
    </source>
</evidence>
<evidence type="ECO:0000259" key="7">
    <source>
        <dbReference type="Pfam" id="PF02687"/>
    </source>
</evidence>
<evidence type="ECO:0000256" key="1">
    <source>
        <dbReference type="ARBA" id="ARBA00004651"/>
    </source>
</evidence>